<reference evidence="2 3" key="1">
    <citation type="submission" date="2018-03" db="EMBL/GenBank/DDBJ databases">
        <title>Genomic Encyclopedia of Type Strains, Phase III (KMG-III): the genomes of soil and plant-associated and newly described type strains.</title>
        <authorList>
            <person name="Whitman W."/>
        </authorList>
    </citation>
    <scope>NUCLEOTIDE SEQUENCE [LARGE SCALE GENOMIC DNA]</scope>
    <source>
        <strain evidence="2 3">CGMCC 1.12700</strain>
    </source>
</reference>
<sequence>MITLKRLAPAQWQEYRAIRLEALQSDPGMYGSSYAKEMAYTDAHWPAFLADESRALFGLYDDTTLVGLTGITLKKENVTNAVLVSSYIREAYRGRGLSQLFFRARFHWAREKHCRLLLVSHRAGNAASAAAIQAAGFRYSHAEAATWPDGGSEDALYYSLELEE</sequence>
<dbReference type="AlphaFoldDB" id="A0A2P8D7N7"/>
<dbReference type="GO" id="GO:0016747">
    <property type="term" value="F:acyltransferase activity, transferring groups other than amino-acyl groups"/>
    <property type="evidence" value="ECO:0007669"/>
    <property type="project" value="InterPro"/>
</dbReference>
<dbReference type="InterPro" id="IPR000182">
    <property type="entry name" value="GNAT_dom"/>
</dbReference>
<gene>
    <name evidence="2" type="ORF">B0I18_102171</name>
</gene>
<name>A0A2P8D7N7_9BACT</name>
<dbReference type="PROSITE" id="PS51186">
    <property type="entry name" value="GNAT"/>
    <property type="match status" value="1"/>
</dbReference>
<accession>A0A2P8D7N7</accession>
<dbReference type="EMBL" id="PYGD01000002">
    <property type="protein sequence ID" value="PSK93201.1"/>
    <property type="molecule type" value="Genomic_DNA"/>
</dbReference>
<dbReference type="CDD" id="cd04301">
    <property type="entry name" value="NAT_SF"/>
    <property type="match status" value="1"/>
</dbReference>
<dbReference type="InterPro" id="IPR016181">
    <property type="entry name" value="Acyl_CoA_acyltransferase"/>
</dbReference>
<keyword evidence="2" id="KW-0808">Transferase</keyword>
<comment type="caution">
    <text evidence="2">The sequence shown here is derived from an EMBL/GenBank/DDBJ whole genome shotgun (WGS) entry which is preliminary data.</text>
</comment>
<organism evidence="2 3">
    <name type="scientific">Taibaiella chishuiensis</name>
    <dbReference type="NCBI Taxonomy" id="1434707"/>
    <lineage>
        <taxon>Bacteria</taxon>
        <taxon>Pseudomonadati</taxon>
        <taxon>Bacteroidota</taxon>
        <taxon>Chitinophagia</taxon>
        <taxon>Chitinophagales</taxon>
        <taxon>Chitinophagaceae</taxon>
        <taxon>Taibaiella</taxon>
    </lineage>
</organism>
<dbReference type="RefSeq" id="WP_106522226.1">
    <property type="nucleotide sequence ID" value="NZ_PYGD01000002.1"/>
</dbReference>
<dbReference type="Pfam" id="PF00583">
    <property type="entry name" value="Acetyltransf_1"/>
    <property type="match status" value="1"/>
</dbReference>
<dbReference type="Proteomes" id="UP000240572">
    <property type="component" value="Unassembled WGS sequence"/>
</dbReference>
<dbReference type="Gene3D" id="3.40.630.30">
    <property type="match status" value="1"/>
</dbReference>
<feature type="domain" description="N-acetyltransferase" evidence="1">
    <location>
        <begin position="2"/>
        <end position="163"/>
    </location>
</feature>
<evidence type="ECO:0000259" key="1">
    <source>
        <dbReference type="PROSITE" id="PS51186"/>
    </source>
</evidence>
<dbReference type="SUPFAM" id="SSF55729">
    <property type="entry name" value="Acyl-CoA N-acyltransferases (Nat)"/>
    <property type="match status" value="1"/>
</dbReference>
<proteinExistence type="predicted"/>
<evidence type="ECO:0000313" key="2">
    <source>
        <dbReference type="EMBL" id="PSK93201.1"/>
    </source>
</evidence>
<evidence type="ECO:0000313" key="3">
    <source>
        <dbReference type="Proteomes" id="UP000240572"/>
    </source>
</evidence>
<protein>
    <submittedName>
        <fullName evidence="2">Acetyltransferase (GNAT) family protein</fullName>
    </submittedName>
</protein>
<dbReference type="OrthoDB" id="667047at2"/>
<keyword evidence="3" id="KW-1185">Reference proteome</keyword>